<dbReference type="Gene3D" id="3.40.50.720">
    <property type="entry name" value="NAD(P)-binding Rossmann-like Domain"/>
    <property type="match status" value="1"/>
</dbReference>
<dbReference type="Pfam" id="PF02894">
    <property type="entry name" value="GFO_IDH_MocA_C"/>
    <property type="match status" value="1"/>
</dbReference>
<dbReference type="InterPro" id="IPR000683">
    <property type="entry name" value="Gfo/Idh/MocA-like_OxRdtase_N"/>
</dbReference>
<feature type="domain" description="Gfo/Idh/MocA-like oxidoreductase C-terminal" evidence="3">
    <location>
        <begin position="139"/>
        <end position="350"/>
    </location>
</feature>
<dbReference type="eggNOG" id="COG0673">
    <property type="taxonomic scope" value="Bacteria"/>
</dbReference>
<evidence type="ECO:0000313" key="4">
    <source>
        <dbReference type="EMBL" id="CCW36127.1"/>
    </source>
</evidence>
<dbReference type="Proteomes" id="UP000014227">
    <property type="component" value="Chromosome I"/>
</dbReference>
<dbReference type="SUPFAM" id="SSF51735">
    <property type="entry name" value="NAD(P)-binding Rossmann-fold domains"/>
    <property type="match status" value="1"/>
</dbReference>
<organism evidence="4 5">
    <name type="scientific">Chthonomonas calidirosea (strain DSM 23976 / ICMP 18418 / T49)</name>
    <dbReference type="NCBI Taxonomy" id="1303518"/>
    <lineage>
        <taxon>Bacteria</taxon>
        <taxon>Bacillati</taxon>
        <taxon>Armatimonadota</taxon>
        <taxon>Chthonomonadia</taxon>
        <taxon>Chthonomonadales</taxon>
        <taxon>Chthonomonadaceae</taxon>
        <taxon>Chthonomonas</taxon>
    </lineage>
</organism>
<evidence type="ECO:0000313" key="5">
    <source>
        <dbReference type="Proteomes" id="UP000014227"/>
    </source>
</evidence>
<sequence length="351" mass="38497">MAKKVRVGVIGTGGIANGAHLPGYASIPDECEIVALCDINPEALQRTAQRYPQVKHLFDDYRKLLELDEIDAVSVCTHNAAHYGPTVDALKAGKHVLCEKPIAINTQEAKEMVETARKQGKILQVGFNSRFSPTHQALKRFVDAGDLGDIYYARVQALRVRGIPGWGVFTDKEKQGGGPLIDIGVHVIDLALWFMGHPKPISATGVTYQKLGNRDLVGFMGQWDYKNFTVEDLAVGFVRFENGLTMTIESSFAANWKQDTLNITLLGTDGGLETSPPTIVQEKHKALYHFEPRVPGGGQQFNTYNAEIKSFVECVRDGKEPLVTGEQALIVAQITEAIYRSAETGKEVAIS</sequence>
<proteinExistence type="inferred from homology"/>
<dbReference type="STRING" id="454171.CP488_01774"/>
<dbReference type="Gene3D" id="3.30.360.10">
    <property type="entry name" value="Dihydrodipicolinate Reductase, domain 2"/>
    <property type="match status" value="1"/>
</dbReference>
<dbReference type="GO" id="GO:0000166">
    <property type="term" value="F:nucleotide binding"/>
    <property type="evidence" value="ECO:0007669"/>
    <property type="project" value="InterPro"/>
</dbReference>
<dbReference type="PANTHER" id="PTHR43249">
    <property type="entry name" value="UDP-N-ACETYL-2-AMINO-2-DEOXY-D-GLUCURONATE OXIDASE"/>
    <property type="match status" value="1"/>
</dbReference>
<gene>
    <name evidence="4" type="ORF">CCALI_02322</name>
</gene>
<dbReference type="PATRIC" id="fig|1303518.3.peg.2412"/>
<evidence type="ECO:0000256" key="1">
    <source>
        <dbReference type="ARBA" id="ARBA00010928"/>
    </source>
</evidence>
<dbReference type="OrthoDB" id="9815825at2"/>
<protein>
    <submittedName>
        <fullName evidence="4">Predicted dehydrogenases and related proteins</fullName>
    </submittedName>
</protein>
<dbReference type="Pfam" id="PF01408">
    <property type="entry name" value="GFO_IDH_MocA"/>
    <property type="match status" value="1"/>
</dbReference>
<evidence type="ECO:0000259" key="2">
    <source>
        <dbReference type="Pfam" id="PF01408"/>
    </source>
</evidence>
<dbReference type="PANTHER" id="PTHR43249:SF1">
    <property type="entry name" value="D-GLUCOSIDE 3-DEHYDROGENASE"/>
    <property type="match status" value="1"/>
</dbReference>
<comment type="similarity">
    <text evidence="1">Belongs to the Gfo/Idh/MocA family.</text>
</comment>
<dbReference type="HOGENOM" id="CLU_023194_1_4_0"/>
<keyword evidence="5" id="KW-1185">Reference proteome</keyword>
<evidence type="ECO:0000259" key="3">
    <source>
        <dbReference type="Pfam" id="PF02894"/>
    </source>
</evidence>
<dbReference type="KEGG" id="ccz:CCALI_02322"/>
<dbReference type="InParanoid" id="S0EXD2"/>
<dbReference type="InterPro" id="IPR036291">
    <property type="entry name" value="NAD(P)-bd_dom_sf"/>
</dbReference>
<dbReference type="RefSeq" id="WP_016483646.1">
    <property type="nucleotide sequence ID" value="NC_021487.1"/>
</dbReference>
<dbReference type="FunCoup" id="S0EXD2">
    <property type="interactions" value="380"/>
</dbReference>
<reference evidence="5" key="1">
    <citation type="submission" date="2013-03" db="EMBL/GenBank/DDBJ databases">
        <title>Genome sequence of Chthonomonas calidirosea, the first sequenced genome from the Armatimonadetes phylum (formally candidate division OP10).</title>
        <authorList>
            <person name="Lee K.C.Y."/>
            <person name="Morgan X.C."/>
            <person name="Dunfield P.F."/>
            <person name="Tamas I."/>
            <person name="Houghton K.M."/>
            <person name="Vyssotski M."/>
            <person name="Ryan J.L.J."/>
            <person name="Lagutin K."/>
            <person name="McDonald I.R."/>
            <person name="Stott M.B."/>
        </authorList>
    </citation>
    <scope>NUCLEOTIDE SEQUENCE [LARGE SCALE GENOMIC DNA]</scope>
    <source>
        <strain evidence="5">DSM 23976 / ICMP 18418 / T49</strain>
    </source>
</reference>
<dbReference type="InterPro" id="IPR052515">
    <property type="entry name" value="Gfo/Idh/MocA_Oxidoreductase"/>
</dbReference>
<dbReference type="InterPro" id="IPR004104">
    <property type="entry name" value="Gfo/Idh/MocA-like_OxRdtase_C"/>
</dbReference>
<name>S0EXD2_CHTCT</name>
<dbReference type="AlphaFoldDB" id="S0EXD2"/>
<dbReference type="EMBL" id="HF951689">
    <property type="protein sequence ID" value="CCW36127.1"/>
    <property type="molecule type" value="Genomic_DNA"/>
</dbReference>
<accession>S0EXD2</accession>
<feature type="domain" description="Gfo/Idh/MocA-like oxidoreductase N-terminal" evidence="2">
    <location>
        <begin position="5"/>
        <end position="127"/>
    </location>
</feature>
<dbReference type="SUPFAM" id="SSF55347">
    <property type="entry name" value="Glyceraldehyde-3-phosphate dehydrogenase-like, C-terminal domain"/>
    <property type="match status" value="1"/>
</dbReference>